<evidence type="ECO:0000256" key="1">
    <source>
        <dbReference type="SAM" id="MobiDB-lite"/>
    </source>
</evidence>
<reference evidence="2" key="1">
    <citation type="submission" date="2012-03" db="EMBL/GenBank/DDBJ databases">
        <title>Functional metagenomics reveals considerable lignocellulase gene clusters in the gut microbiome of a wood-feeding higher termite.</title>
        <authorList>
            <person name="Liu N."/>
        </authorList>
    </citation>
    <scope>NUCLEOTIDE SEQUENCE</scope>
</reference>
<protein>
    <submittedName>
        <fullName evidence="2">Uncharacterized protein</fullName>
    </submittedName>
</protein>
<accession>A0A806K0K6</accession>
<name>A0A806K0K6_9BACT</name>
<dbReference type="AlphaFoldDB" id="A0A806K0K6"/>
<organism evidence="2">
    <name type="scientific">uncultured bacterium contig00081</name>
    <dbReference type="NCBI Taxonomy" id="1181557"/>
    <lineage>
        <taxon>Bacteria</taxon>
        <taxon>environmental samples</taxon>
    </lineage>
</organism>
<dbReference type="EMBL" id="JQ844224">
    <property type="protein sequence ID" value="AGS53178.1"/>
    <property type="molecule type" value="Genomic_DNA"/>
</dbReference>
<proteinExistence type="predicted"/>
<sequence>MKESKTKPGNKGTRKRNGDGKETLKGLWLPAYATKLSSNRQFQQNYYRLFCQI</sequence>
<evidence type="ECO:0000313" key="2">
    <source>
        <dbReference type="EMBL" id="AGS53178.1"/>
    </source>
</evidence>
<feature type="region of interest" description="Disordered" evidence="1">
    <location>
        <begin position="1"/>
        <end position="22"/>
    </location>
</feature>